<feature type="region of interest" description="Disordered" evidence="1">
    <location>
        <begin position="91"/>
        <end position="111"/>
    </location>
</feature>
<sequence>MNKILIATAFAMTFVSSTWAAETVNVHDRVNNAQAPVHQMISSAPKSAVEGVGTKMMDMDEHQKAVVAHETVNNSNSDAHKKMAETHKKMMGEQGVTDAERKNAKSFSQMDEHEKAAIAHETVKNAQSSAHKEQAEKHRGMMQSN</sequence>
<accession>A0A0T9M106</accession>
<evidence type="ECO:0000256" key="1">
    <source>
        <dbReference type="SAM" id="MobiDB-lite"/>
    </source>
</evidence>
<evidence type="ECO:0000313" key="4">
    <source>
        <dbReference type="Proteomes" id="UP000038750"/>
    </source>
</evidence>
<feature type="compositionally biased region" description="Basic and acidic residues" evidence="1">
    <location>
        <begin position="130"/>
        <end position="139"/>
    </location>
</feature>
<evidence type="ECO:0000256" key="2">
    <source>
        <dbReference type="SAM" id="SignalP"/>
    </source>
</evidence>
<dbReference type="RefSeq" id="WP_050073082.1">
    <property type="nucleotide sequence ID" value="NZ_CPZJ01000004.1"/>
</dbReference>
<dbReference type="EMBL" id="CPZJ01000004">
    <property type="protein sequence ID" value="CNF46371.1"/>
    <property type="molecule type" value="Genomic_DNA"/>
</dbReference>
<protein>
    <submittedName>
        <fullName evidence="3">Silver-binding protein silE</fullName>
    </submittedName>
</protein>
<feature type="chain" id="PRO_5006692950" evidence="2">
    <location>
        <begin position="21"/>
        <end position="145"/>
    </location>
</feature>
<dbReference type="OrthoDB" id="6581171at2"/>
<evidence type="ECO:0000313" key="3">
    <source>
        <dbReference type="EMBL" id="CNF46371.1"/>
    </source>
</evidence>
<feature type="region of interest" description="Disordered" evidence="1">
    <location>
        <begin position="123"/>
        <end position="145"/>
    </location>
</feature>
<proteinExistence type="predicted"/>
<keyword evidence="2" id="KW-0732">Signal</keyword>
<reference evidence="3 4" key="1">
    <citation type="submission" date="2015-03" db="EMBL/GenBank/DDBJ databases">
        <authorList>
            <person name="Murphy D."/>
        </authorList>
    </citation>
    <scope>NUCLEOTIDE SEQUENCE [LARGE SCALE GENOMIC DNA]</scope>
    <source>
        <strain evidence="3 4">BR165/97</strain>
    </source>
</reference>
<dbReference type="Proteomes" id="UP000038750">
    <property type="component" value="Unassembled WGS sequence"/>
</dbReference>
<gene>
    <name evidence="3" type="primary">silE_1</name>
    <name evidence="3" type="ORF">ERS008530_01258</name>
</gene>
<organism evidence="3 4">
    <name type="scientific">Yersinia intermedia</name>
    <dbReference type="NCBI Taxonomy" id="631"/>
    <lineage>
        <taxon>Bacteria</taxon>
        <taxon>Pseudomonadati</taxon>
        <taxon>Pseudomonadota</taxon>
        <taxon>Gammaproteobacteria</taxon>
        <taxon>Enterobacterales</taxon>
        <taxon>Yersiniaceae</taxon>
        <taxon>Yersinia</taxon>
    </lineage>
</organism>
<dbReference type="AlphaFoldDB" id="A0A0T9M106"/>
<name>A0A0T9M106_YERIN</name>
<feature type="signal peptide" evidence="2">
    <location>
        <begin position="1"/>
        <end position="20"/>
    </location>
</feature>